<comment type="subcellular location">
    <subcellularLocation>
        <location evidence="1">Membrane</location>
    </subcellularLocation>
</comment>
<dbReference type="InterPro" id="IPR047272">
    <property type="entry name" value="S49_SppA_C"/>
</dbReference>
<dbReference type="NCBIfam" id="TIGR00706">
    <property type="entry name" value="SppA_dom"/>
    <property type="match status" value="1"/>
</dbReference>
<dbReference type="InterPro" id="IPR047217">
    <property type="entry name" value="S49_SppA_67K_type_N"/>
</dbReference>
<dbReference type="CDD" id="cd07023">
    <property type="entry name" value="S49_Sppa_N_C"/>
    <property type="match status" value="1"/>
</dbReference>
<dbReference type="STRING" id="83449.BON30_08185"/>
<dbReference type="InterPro" id="IPR029045">
    <property type="entry name" value="ClpP/crotonase-like_dom_sf"/>
</dbReference>
<keyword evidence="6" id="KW-0472">Membrane</keyword>
<feature type="active site" description="Nucleophile" evidence="7">
    <location>
        <position position="390"/>
    </location>
</feature>
<dbReference type="GO" id="GO:0006465">
    <property type="term" value="P:signal peptide processing"/>
    <property type="evidence" value="ECO:0007669"/>
    <property type="project" value="InterPro"/>
</dbReference>
<evidence type="ECO:0000313" key="9">
    <source>
        <dbReference type="EMBL" id="OJH40891.1"/>
    </source>
</evidence>
<reference evidence="10" key="1">
    <citation type="submission" date="2016-11" db="EMBL/GenBank/DDBJ databases">
        <authorList>
            <person name="Shukria A."/>
            <person name="Stevens D.C."/>
        </authorList>
    </citation>
    <scope>NUCLEOTIDE SEQUENCE [LARGE SCALE GENOMIC DNA]</scope>
    <source>
        <strain evidence="10">Cbfe23</strain>
    </source>
</reference>
<dbReference type="CDD" id="cd07018">
    <property type="entry name" value="S49_SppA_67K_type"/>
    <property type="match status" value="1"/>
</dbReference>
<keyword evidence="5" id="KW-0720">Serine protease</keyword>
<comment type="similarity">
    <text evidence="2">Belongs to the peptidase S49 family.</text>
</comment>
<dbReference type="Proteomes" id="UP000182229">
    <property type="component" value="Unassembled WGS sequence"/>
</dbReference>
<evidence type="ECO:0000256" key="5">
    <source>
        <dbReference type="ARBA" id="ARBA00022825"/>
    </source>
</evidence>
<keyword evidence="4" id="KW-0378">Hydrolase</keyword>
<name>A0A1L9BF52_9BACT</name>
<dbReference type="EMBL" id="MPIN01000002">
    <property type="protein sequence ID" value="OJH40891.1"/>
    <property type="molecule type" value="Genomic_DNA"/>
</dbReference>
<dbReference type="Pfam" id="PF01343">
    <property type="entry name" value="Peptidase_S49"/>
    <property type="match status" value="2"/>
</dbReference>
<dbReference type="AlphaFoldDB" id="A0A1L9BF52"/>
<organism evidence="9 10">
    <name type="scientific">Cystobacter ferrugineus</name>
    <dbReference type="NCBI Taxonomy" id="83449"/>
    <lineage>
        <taxon>Bacteria</taxon>
        <taxon>Pseudomonadati</taxon>
        <taxon>Myxococcota</taxon>
        <taxon>Myxococcia</taxon>
        <taxon>Myxococcales</taxon>
        <taxon>Cystobacterineae</taxon>
        <taxon>Archangiaceae</taxon>
        <taxon>Cystobacter</taxon>
    </lineage>
</organism>
<accession>A0A1L9BF52</accession>
<keyword evidence="10" id="KW-1185">Reference proteome</keyword>
<dbReference type="InterPro" id="IPR002142">
    <property type="entry name" value="Peptidase_S49"/>
</dbReference>
<dbReference type="InterPro" id="IPR004635">
    <property type="entry name" value="Pept_S49_SppA"/>
</dbReference>
<dbReference type="OrthoDB" id="9764363at2"/>
<dbReference type="Gene3D" id="6.20.330.10">
    <property type="match status" value="1"/>
</dbReference>
<evidence type="ECO:0000259" key="8">
    <source>
        <dbReference type="Pfam" id="PF01343"/>
    </source>
</evidence>
<dbReference type="SUPFAM" id="SSF52096">
    <property type="entry name" value="ClpP/crotonase"/>
    <property type="match status" value="2"/>
</dbReference>
<dbReference type="Gene3D" id="3.90.226.10">
    <property type="entry name" value="2-enoyl-CoA Hydratase, Chain A, domain 1"/>
    <property type="match status" value="3"/>
</dbReference>
<evidence type="ECO:0000313" key="10">
    <source>
        <dbReference type="Proteomes" id="UP000182229"/>
    </source>
</evidence>
<feature type="domain" description="Peptidase S49" evidence="8">
    <location>
        <begin position="374"/>
        <end position="524"/>
    </location>
</feature>
<dbReference type="PANTHER" id="PTHR33209:SF1">
    <property type="entry name" value="PEPTIDASE S49 DOMAIN-CONTAINING PROTEIN"/>
    <property type="match status" value="1"/>
</dbReference>
<dbReference type="GO" id="GO:0008236">
    <property type="term" value="F:serine-type peptidase activity"/>
    <property type="evidence" value="ECO:0007669"/>
    <property type="project" value="UniProtKB-KW"/>
</dbReference>
<keyword evidence="3" id="KW-0645">Protease</keyword>
<dbReference type="PANTHER" id="PTHR33209">
    <property type="entry name" value="PROTEASE 4"/>
    <property type="match status" value="1"/>
</dbReference>
<evidence type="ECO:0000256" key="6">
    <source>
        <dbReference type="ARBA" id="ARBA00023136"/>
    </source>
</evidence>
<reference evidence="9 10" key="2">
    <citation type="submission" date="2016-12" db="EMBL/GenBank/DDBJ databases">
        <title>Draft Genome Sequence of Cystobacter ferrugineus Strain Cbfe23.</title>
        <authorList>
            <person name="Akbar S."/>
            <person name="Dowd S.E."/>
            <person name="Stevens D.C."/>
        </authorList>
    </citation>
    <scope>NUCLEOTIDE SEQUENCE [LARGE SCALE GENOMIC DNA]</scope>
    <source>
        <strain evidence="9 10">Cbfe23</strain>
    </source>
</reference>
<feature type="domain" description="Peptidase S49" evidence="8">
    <location>
        <begin position="129"/>
        <end position="280"/>
    </location>
</feature>
<evidence type="ECO:0000256" key="7">
    <source>
        <dbReference type="PIRSR" id="PIRSR001217-1"/>
    </source>
</evidence>
<comment type="caution">
    <text evidence="9">The sequence shown here is derived from an EMBL/GenBank/DDBJ whole genome shotgun (WGS) entry which is preliminary data.</text>
</comment>
<protein>
    <submittedName>
        <fullName evidence="9">Signal peptide peptidase SppA</fullName>
    </submittedName>
</protein>
<feature type="active site" description="Proton donor/acceptor" evidence="7">
    <location>
        <position position="196"/>
    </location>
</feature>
<proteinExistence type="inferred from homology"/>
<evidence type="ECO:0000256" key="2">
    <source>
        <dbReference type="ARBA" id="ARBA00008683"/>
    </source>
</evidence>
<evidence type="ECO:0000256" key="4">
    <source>
        <dbReference type="ARBA" id="ARBA00022801"/>
    </source>
</evidence>
<sequence length="593" mass="64351">MKDFFKTLFACLVALGVFVVGSIFLFVGFVGVVGGASEPTVPSKAVLVVDLDMNLLDHASAPGVSESLQTALQGEKSRTLALATAVAAVDRAAADERIAGLYITSNLTPAGYGSGPAALREFRGALQRFKAKKPVLAYNVNWAKRDYYLASVASPLIVNPAGEVEMNGLASETTFFGDALQKFGVQVQVTRVGKYKSAVEPFLLNRMSDPSREQMQVLLDDLWAEWKTTVAPDRKQTPEALQALADDKGMLLPEEALTAGLVDRVASFDEVLEELKKLSGTDSENKSFNQIDLIAYAGIEVHPKESKNRIAVVYAEGEIVNGEGRSDQVGGDRLSRELRKLRQDPDVKAVVLRVNSPGGSASASDLIQREVILTQKTKPLVVSMGTYAASGGYWISTYADRIFAAPNTLTGSIGVFGLLPNFQKLANDLGVTFDVVQTARMATLGTVTRPQSEAEFARIQSLTDRVYEQFLDKVSEGRKLDREKLKEIAQGRVWSGVQAQKLGLVDELGTLEDAARFAAEKAGVGKDYRMDMPKGRKSFAEQLAESLNEEARPKARSAVDVLLADVQHQVEVLRSLNDPAGVYARMPFEVSIH</sequence>
<evidence type="ECO:0000256" key="1">
    <source>
        <dbReference type="ARBA" id="ARBA00004370"/>
    </source>
</evidence>
<gene>
    <name evidence="9" type="ORF">BON30_08185</name>
</gene>
<dbReference type="PIRSF" id="PIRSF001217">
    <property type="entry name" value="Protease_4_SppA"/>
    <property type="match status" value="1"/>
</dbReference>
<evidence type="ECO:0000256" key="3">
    <source>
        <dbReference type="ARBA" id="ARBA00022670"/>
    </source>
</evidence>
<dbReference type="InterPro" id="IPR004634">
    <property type="entry name" value="Pept_S49_pIV"/>
</dbReference>
<dbReference type="RefSeq" id="WP_071897330.1">
    <property type="nucleotide sequence ID" value="NZ_MPIN01000002.1"/>
</dbReference>
<dbReference type="NCBIfam" id="TIGR00705">
    <property type="entry name" value="SppA_67K"/>
    <property type="match status" value="1"/>
</dbReference>
<dbReference type="GO" id="GO:0016020">
    <property type="term" value="C:membrane"/>
    <property type="evidence" value="ECO:0007669"/>
    <property type="project" value="UniProtKB-SubCell"/>
</dbReference>